<feature type="compositionally biased region" description="Polar residues" evidence="1">
    <location>
        <begin position="21"/>
        <end position="37"/>
    </location>
</feature>
<reference evidence="2" key="1">
    <citation type="submission" date="2019-04" db="EMBL/GenBank/DDBJ databases">
        <title>Sequencing of skin fungus with MAO and IRED activity.</title>
        <authorList>
            <person name="Marsaioli A.J."/>
            <person name="Bonatto J.M.C."/>
            <person name="Reis Junior O."/>
        </authorList>
    </citation>
    <scope>NUCLEOTIDE SEQUENCE</scope>
    <source>
        <strain evidence="2">30M1</strain>
    </source>
</reference>
<gene>
    <name evidence="2" type="ORF">E8E13_005237</name>
</gene>
<organism evidence="2 3">
    <name type="scientific">Curvularia kusanoi</name>
    <name type="common">Cochliobolus kusanoi</name>
    <dbReference type="NCBI Taxonomy" id="90978"/>
    <lineage>
        <taxon>Eukaryota</taxon>
        <taxon>Fungi</taxon>
        <taxon>Dikarya</taxon>
        <taxon>Ascomycota</taxon>
        <taxon>Pezizomycotina</taxon>
        <taxon>Dothideomycetes</taxon>
        <taxon>Pleosporomycetidae</taxon>
        <taxon>Pleosporales</taxon>
        <taxon>Pleosporineae</taxon>
        <taxon>Pleosporaceae</taxon>
        <taxon>Curvularia</taxon>
    </lineage>
</organism>
<feature type="compositionally biased region" description="Low complexity" evidence="1">
    <location>
        <begin position="10"/>
        <end position="20"/>
    </location>
</feature>
<proteinExistence type="predicted"/>
<comment type="caution">
    <text evidence="2">The sequence shown here is derived from an EMBL/GenBank/DDBJ whole genome shotgun (WGS) entry which is preliminary data.</text>
</comment>
<keyword evidence="3" id="KW-1185">Reference proteome</keyword>
<dbReference type="EMBL" id="SWKU01000009">
    <property type="protein sequence ID" value="KAF3003516.1"/>
    <property type="molecule type" value="Genomic_DNA"/>
</dbReference>
<evidence type="ECO:0000256" key="1">
    <source>
        <dbReference type="SAM" id="MobiDB-lite"/>
    </source>
</evidence>
<protein>
    <recommendedName>
        <fullName evidence="4">F-box domain-containing protein</fullName>
    </recommendedName>
</protein>
<evidence type="ECO:0000313" key="3">
    <source>
        <dbReference type="Proteomes" id="UP000801428"/>
    </source>
</evidence>
<evidence type="ECO:0008006" key="4">
    <source>
        <dbReference type="Google" id="ProtNLM"/>
    </source>
</evidence>
<dbReference type="AlphaFoldDB" id="A0A9P4TGC0"/>
<dbReference type="OrthoDB" id="3766406at2759"/>
<sequence>MGFFHLHRNSSAASTRSTSTGFSQPSLHSTPRTSTDSSAEDYMSATLKPQQHATSHVPLLSLPFELLQLVASYLDDVSAAKFSLSNKQICYTLGTQRLSDYISSSGNRFTGRERLQETIERALPGAWHCAWCEKFHAWGRSEGPSHSPSQTPTQPCLEYNSFISSSPAYILRYHHIRLALAAHMYGAAHGIPLGNFSHSRSASITLFNTPVQTHTSNAAAIRHGHLLLHTSFSALLPTWAASNRNLLAHLWPLLPAALTQHRASENGHSGMMAAIDNVVRRGWRVLGAQSCGDCETDWSVSAFEVPRSVAGEFVRLTVQTWRDLGDGGSPFERRWRAHGAFVLGCDEMYAQGPGTGREKGGIKEVFEGCGGGCGDEVEGNEWEKLAYSWQLEKEKGEERRQEKEWRAIWNYVERRAEVEGGRSA</sequence>
<feature type="region of interest" description="Disordered" evidence="1">
    <location>
        <begin position="1"/>
        <end position="41"/>
    </location>
</feature>
<evidence type="ECO:0000313" key="2">
    <source>
        <dbReference type="EMBL" id="KAF3003516.1"/>
    </source>
</evidence>
<name>A0A9P4TGC0_CURKU</name>
<dbReference type="Proteomes" id="UP000801428">
    <property type="component" value="Unassembled WGS sequence"/>
</dbReference>
<accession>A0A9P4TGC0</accession>